<dbReference type="InterPro" id="IPR045336">
    <property type="entry name" value="MmgE_PrpD_N"/>
</dbReference>
<feature type="domain" description="MmgE/PrpD N-terminal" evidence="3">
    <location>
        <begin position="44"/>
        <end position="283"/>
    </location>
</feature>
<dbReference type="InterPro" id="IPR042183">
    <property type="entry name" value="MmgE/PrpD_sf_1"/>
</dbReference>
<comment type="similarity">
    <text evidence="1">Belongs to the PrpD family.</text>
</comment>
<dbReference type="OrthoDB" id="9795089at2"/>
<dbReference type="HOGENOM" id="CLU_026574_2_1_5"/>
<dbReference type="InterPro" id="IPR042188">
    <property type="entry name" value="MmgE/PrpD_sf_2"/>
</dbReference>
<keyword evidence="6" id="KW-1185">Reference proteome</keyword>
<dbReference type="SUPFAM" id="SSF103378">
    <property type="entry name" value="2-methylcitrate dehydratase PrpD"/>
    <property type="match status" value="1"/>
</dbReference>
<gene>
    <name evidence="5" type="ordered locus">Mnod_1360</name>
</gene>
<evidence type="ECO:0000259" key="4">
    <source>
        <dbReference type="Pfam" id="PF19305"/>
    </source>
</evidence>
<name>B8IM15_METNO</name>
<evidence type="ECO:0000259" key="3">
    <source>
        <dbReference type="Pfam" id="PF03972"/>
    </source>
</evidence>
<dbReference type="InterPro" id="IPR036148">
    <property type="entry name" value="MmgE/PrpD_sf"/>
</dbReference>
<sequence>MPSIDRRALIGAASLALAGSAARAAPEPSAPPAGPAAARDVTRTLARYVVDARFEDLPEPVRREGTRTFLNWVGVAIGGSHHETLDVAVAALQPFSGPPQAGLFGRSERFDIMNAAFLNGVSSHIFDYDDTHLKTVIHPAGPVASAILALAEMRPVSGRDFLNALVLGVETECRIGNAVYPNHYDVGWHITGTAGVFGAAAAAGRLMGLTEQQMVWALGLAASQPVGLRESFGSMNKSFNPGRAATNGLFAAILASKNYTSSDGMIEAKRGWANTISTKQDYREITEGLGSRYEAALNTYKPFACGIVMHPAIDAAVQLRNENRLTPDQIRRVDLKVHPLVLELTGKTAPRSGLEGKFSIYHAVAVALVEGAGGEKQFSDRAVRDPVIAALRGKVVPTVTPGVKPEQVEMTITLADGRTLSRQIEHAVGSVENPMTDADLERKFVDLAEGILPDAQIRRVMALCWDIANLKDAGDVARAGVQV</sequence>
<feature type="signal peptide" evidence="2">
    <location>
        <begin position="1"/>
        <end position="24"/>
    </location>
</feature>
<protein>
    <submittedName>
        <fullName evidence="5">MmgE/PrpD family protein</fullName>
    </submittedName>
</protein>
<dbReference type="PROSITE" id="PS51318">
    <property type="entry name" value="TAT"/>
    <property type="match status" value="1"/>
</dbReference>
<feature type="chain" id="PRO_5002874644" evidence="2">
    <location>
        <begin position="25"/>
        <end position="483"/>
    </location>
</feature>
<dbReference type="KEGG" id="mno:Mnod_1360"/>
<evidence type="ECO:0000256" key="2">
    <source>
        <dbReference type="SAM" id="SignalP"/>
    </source>
</evidence>
<dbReference type="Gene3D" id="3.30.1330.120">
    <property type="entry name" value="2-methylcitrate dehydratase PrpD"/>
    <property type="match status" value="1"/>
</dbReference>
<feature type="domain" description="MmgE/PrpD C-terminal" evidence="4">
    <location>
        <begin position="303"/>
        <end position="466"/>
    </location>
</feature>
<dbReference type="Proteomes" id="UP000008207">
    <property type="component" value="Chromosome"/>
</dbReference>
<evidence type="ECO:0000256" key="1">
    <source>
        <dbReference type="ARBA" id="ARBA00006174"/>
    </source>
</evidence>
<accession>B8IM15</accession>
<dbReference type="eggNOG" id="COG2079">
    <property type="taxonomic scope" value="Bacteria"/>
</dbReference>
<dbReference type="Gene3D" id="1.10.4100.10">
    <property type="entry name" value="2-methylcitrate dehydratase PrpD"/>
    <property type="match status" value="1"/>
</dbReference>
<dbReference type="RefSeq" id="WP_015928055.1">
    <property type="nucleotide sequence ID" value="NC_011894.1"/>
</dbReference>
<reference evidence="5 6" key="1">
    <citation type="submission" date="2009-01" db="EMBL/GenBank/DDBJ databases">
        <title>Complete sequence of chromosome of Methylobacterium nodulans ORS 2060.</title>
        <authorList>
            <consortium name="US DOE Joint Genome Institute"/>
            <person name="Lucas S."/>
            <person name="Copeland A."/>
            <person name="Lapidus A."/>
            <person name="Glavina del Rio T."/>
            <person name="Dalin E."/>
            <person name="Tice H."/>
            <person name="Bruce D."/>
            <person name="Goodwin L."/>
            <person name="Pitluck S."/>
            <person name="Sims D."/>
            <person name="Brettin T."/>
            <person name="Detter J.C."/>
            <person name="Han C."/>
            <person name="Larimer F."/>
            <person name="Land M."/>
            <person name="Hauser L."/>
            <person name="Kyrpides N."/>
            <person name="Ivanova N."/>
            <person name="Marx C.J."/>
            <person name="Richardson P."/>
        </authorList>
    </citation>
    <scope>NUCLEOTIDE SEQUENCE [LARGE SCALE GENOMIC DNA]</scope>
    <source>
        <strain evidence="6">LMG 21967 / CNCM I-2342 / ORS 2060</strain>
    </source>
</reference>
<evidence type="ECO:0000313" key="5">
    <source>
        <dbReference type="EMBL" id="ACL56359.1"/>
    </source>
</evidence>
<dbReference type="EMBL" id="CP001349">
    <property type="protein sequence ID" value="ACL56359.1"/>
    <property type="molecule type" value="Genomic_DNA"/>
</dbReference>
<dbReference type="AlphaFoldDB" id="B8IM15"/>
<evidence type="ECO:0000313" key="6">
    <source>
        <dbReference type="Proteomes" id="UP000008207"/>
    </source>
</evidence>
<dbReference type="Pfam" id="PF03972">
    <property type="entry name" value="MmgE_PrpD_N"/>
    <property type="match status" value="1"/>
</dbReference>
<organism evidence="5 6">
    <name type="scientific">Methylobacterium nodulans (strain LMG 21967 / CNCM I-2342 / ORS 2060)</name>
    <dbReference type="NCBI Taxonomy" id="460265"/>
    <lineage>
        <taxon>Bacteria</taxon>
        <taxon>Pseudomonadati</taxon>
        <taxon>Pseudomonadota</taxon>
        <taxon>Alphaproteobacteria</taxon>
        <taxon>Hyphomicrobiales</taxon>
        <taxon>Methylobacteriaceae</taxon>
        <taxon>Methylobacterium</taxon>
    </lineage>
</organism>
<proteinExistence type="inferred from homology"/>
<dbReference type="PANTHER" id="PTHR16943">
    <property type="entry name" value="2-METHYLCITRATE DEHYDRATASE-RELATED"/>
    <property type="match status" value="1"/>
</dbReference>
<dbReference type="GO" id="GO:0016829">
    <property type="term" value="F:lyase activity"/>
    <property type="evidence" value="ECO:0007669"/>
    <property type="project" value="InterPro"/>
</dbReference>
<dbReference type="STRING" id="460265.Mnod_1360"/>
<dbReference type="PANTHER" id="PTHR16943:SF8">
    <property type="entry name" value="2-METHYLCITRATE DEHYDRATASE"/>
    <property type="match status" value="1"/>
</dbReference>
<dbReference type="InterPro" id="IPR005656">
    <property type="entry name" value="MmgE_PrpD"/>
</dbReference>
<dbReference type="InterPro" id="IPR006311">
    <property type="entry name" value="TAT_signal"/>
</dbReference>
<keyword evidence="2" id="KW-0732">Signal</keyword>
<dbReference type="InterPro" id="IPR045337">
    <property type="entry name" value="MmgE_PrpD_C"/>
</dbReference>
<dbReference type="Pfam" id="PF19305">
    <property type="entry name" value="MmgE_PrpD_C"/>
    <property type="match status" value="1"/>
</dbReference>